<protein>
    <recommendedName>
        <fullName evidence="4">Carbohydrate kinase PfkB domain-containing protein</fullName>
    </recommendedName>
</protein>
<gene>
    <name evidence="5" type="ORF">SDC9_67258</name>
</gene>
<dbReference type="EMBL" id="VSSQ01003465">
    <property type="protein sequence ID" value="MPM20822.1"/>
    <property type="molecule type" value="Genomic_DNA"/>
</dbReference>
<keyword evidence="2" id="KW-0808">Transferase</keyword>
<dbReference type="AlphaFoldDB" id="A0A644XX38"/>
<comment type="caution">
    <text evidence="5">The sequence shown here is derived from an EMBL/GenBank/DDBJ whole genome shotgun (WGS) entry which is preliminary data.</text>
</comment>
<dbReference type="PANTHER" id="PTHR43085:SF57">
    <property type="entry name" value="CARBOHYDRATE KINASE PFKB DOMAIN-CONTAINING PROTEIN"/>
    <property type="match status" value="1"/>
</dbReference>
<sequence length="295" mass="32307">MSTQKFDTFIIGQPSLDINTDYDGTTISAYGGAVVYSGFAAGALGHPTAVLPKADLKKTDVGALFADAKNVTVFPVSSTHGTSISNVYHTADRERRTCKAISSIDPYLVSEIPAIDAKIYHLAGLVHGDIGEEIIAFAAKKAKVAVDVQCLLRWVENGDMVFHDWAQKKDYLPMIDYLKTDAAEAEILTGLTDRSAAAKQLFDWGAKEVMITHNTEVLVYDGKTCYTQPIKSRNLSGRTGRGDTTFAGYLNERISGDIPTALLWATALVSLKMETPGPFMGTREDVEEYIRMFYR</sequence>
<dbReference type="PANTHER" id="PTHR43085">
    <property type="entry name" value="HEXOKINASE FAMILY MEMBER"/>
    <property type="match status" value="1"/>
</dbReference>
<evidence type="ECO:0000256" key="2">
    <source>
        <dbReference type="ARBA" id="ARBA00022679"/>
    </source>
</evidence>
<dbReference type="SUPFAM" id="SSF53613">
    <property type="entry name" value="Ribokinase-like"/>
    <property type="match status" value="1"/>
</dbReference>
<reference evidence="5" key="1">
    <citation type="submission" date="2019-08" db="EMBL/GenBank/DDBJ databases">
        <authorList>
            <person name="Kucharzyk K."/>
            <person name="Murdoch R.W."/>
            <person name="Higgins S."/>
            <person name="Loffler F."/>
        </authorList>
    </citation>
    <scope>NUCLEOTIDE SEQUENCE</scope>
</reference>
<feature type="domain" description="Carbohydrate kinase PfkB" evidence="4">
    <location>
        <begin position="116"/>
        <end position="277"/>
    </location>
</feature>
<dbReference type="InterPro" id="IPR050306">
    <property type="entry name" value="PfkB_Carbo_kinase"/>
</dbReference>
<proteinExistence type="inferred from homology"/>
<dbReference type="InterPro" id="IPR011611">
    <property type="entry name" value="PfkB_dom"/>
</dbReference>
<dbReference type="GO" id="GO:0016301">
    <property type="term" value="F:kinase activity"/>
    <property type="evidence" value="ECO:0007669"/>
    <property type="project" value="UniProtKB-KW"/>
</dbReference>
<dbReference type="Pfam" id="PF00294">
    <property type="entry name" value="PfkB"/>
    <property type="match status" value="1"/>
</dbReference>
<evidence type="ECO:0000256" key="3">
    <source>
        <dbReference type="ARBA" id="ARBA00022777"/>
    </source>
</evidence>
<name>A0A644XX38_9ZZZZ</name>
<evidence type="ECO:0000313" key="5">
    <source>
        <dbReference type="EMBL" id="MPM20822.1"/>
    </source>
</evidence>
<dbReference type="InterPro" id="IPR029056">
    <property type="entry name" value="Ribokinase-like"/>
</dbReference>
<evidence type="ECO:0000259" key="4">
    <source>
        <dbReference type="Pfam" id="PF00294"/>
    </source>
</evidence>
<organism evidence="5">
    <name type="scientific">bioreactor metagenome</name>
    <dbReference type="NCBI Taxonomy" id="1076179"/>
    <lineage>
        <taxon>unclassified sequences</taxon>
        <taxon>metagenomes</taxon>
        <taxon>ecological metagenomes</taxon>
    </lineage>
</organism>
<accession>A0A644XX38</accession>
<evidence type="ECO:0000256" key="1">
    <source>
        <dbReference type="ARBA" id="ARBA00010688"/>
    </source>
</evidence>
<keyword evidence="3" id="KW-0418">Kinase</keyword>
<comment type="similarity">
    <text evidence="1">Belongs to the carbohydrate kinase PfkB family.</text>
</comment>
<dbReference type="Gene3D" id="3.40.1190.20">
    <property type="match status" value="1"/>
</dbReference>